<sequence>MWLLGRIVEFKKMVDNISPGIYKINAITLKDPPFYELKEIIKVNKAEDFLYIGNSVFQTKTESLYILAHKIEERRSLKLPIVIKRAKKLVEKLSKY</sequence>
<evidence type="ECO:0000313" key="1">
    <source>
        <dbReference type="EMBL" id="KKN64076.1"/>
    </source>
</evidence>
<proteinExistence type="predicted"/>
<accession>A0A0F9USD0</accession>
<dbReference type="AlphaFoldDB" id="A0A0F9USD0"/>
<protein>
    <submittedName>
        <fullName evidence="1">Uncharacterized protein</fullName>
    </submittedName>
</protein>
<reference evidence="1" key="1">
    <citation type="journal article" date="2015" name="Nature">
        <title>Complex archaea that bridge the gap between prokaryotes and eukaryotes.</title>
        <authorList>
            <person name="Spang A."/>
            <person name="Saw J.H."/>
            <person name="Jorgensen S.L."/>
            <person name="Zaremba-Niedzwiedzka K."/>
            <person name="Martijn J."/>
            <person name="Lind A.E."/>
            <person name="van Eijk R."/>
            <person name="Schleper C."/>
            <person name="Guy L."/>
            <person name="Ettema T.J."/>
        </authorList>
    </citation>
    <scope>NUCLEOTIDE SEQUENCE</scope>
</reference>
<organism evidence="1">
    <name type="scientific">marine sediment metagenome</name>
    <dbReference type="NCBI Taxonomy" id="412755"/>
    <lineage>
        <taxon>unclassified sequences</taxon>
        <taxon>metagenomes</taxon>
        <taxon>ecological metagenomes</taxon>
    </lineage>
</organism>
<comment type="caution">
    <text evidence="1">The sequence shown here is derived from an EMBL/GenBank/DDBJ whole genome shotgun (WGS) entry which is preliminary data.</text>
</comment>
<dbReference type="EMBL" id="LAZR01000568">
    <property type="protein sequence ID" value="KKN64076.1"/>
    <property type="molecule type" value="Genomic_DNA"/>
</dbReference>
<name>A0A0F9USD0_9ZZZZ</name>
<gene>
    <name evidence="1" type="ORF">LCGC14_0495030</name>
</gene>